<evidence type="ECO:0000313" key="2">
    <source>
        <dbReference type="EMBL" id="PIT88302.1"/>
    </source>
</evidence>
<dbReference type="EMBL" id="PFBV01000003">
    <property type="protein sequence ID" value="PIT88302.1"/>
    <property type="molecule type" value="Genomic_DNA"/>
</dbReference>
<dbReference type="Proteomes" id="UP000231426">
    <property type="component" value="Unassembled WGS sequence"/>
</dbReference>
<keyword evidence="1" id="KW-0175">Coiled coil</keyword>
<gene>
    <name evidence="2" type="ORF">COU29_00725</name>
</gene>
<evidence type="ECO:0000256" key="1">
    <source>
        <dbReference type="SAM" id="Coils"/>
    </source>
</evidence>
<reference evidence="3" key="1">
    <citation type="submission" date="2017-09" db="EMBL/GenBank/DDBJ databases">
        <title>Depth-based differentiation of microbial function through sediment-hosted aquifers and enrichment of novel symbionts in the deep terrestrial subsurface.</title>
        <authorList>
            <person name="Probst A.J."/>
            <person name="Ladd B."/>
            <person name="Jarett J.K."/>
            <person name="Geller-Mcgrath D.E."/>
            <person name="Sieber C.M.K."/>
            <person name="Emerson J.B."/>
            <person name="Anantharaman K."/>
            <person name="Thomas B.C."/>
            <person name="Malmstrom R."/>
            <person name="Stieglmeier M."/>
            <person name="Klingl A."/>
            <person name="Woyke T."/>
            <person name="Ryan C.M."/>
            <person name="Banfield J.F."/>
        </authorList>
    </citation>
    <scope>NUCLEOTIDE SEQUENCE [LARGE SCALE GENOMIC DNA]</scope>
</reference>
<proteinExistence type="predicted"/>
<sequence length="59" mass="7215">MTVKELKNNHADLIKQVKKEHQLFLDELSELKKSQQQLLKKYRQKLEDLKIKELRKKLK</sequence>
<protein>
    <submittedName>
        <fullName evidence="2">Uncharacterized protein</fullName>
    </submittedName>
</protein>
<dbReference type="AlphaFoldDB" id="A0A2M6W681"/>
<name>A0A2M6W681_9BACT</name>
<evidence type="ECO:0000313" key="3">
    <source>
        <dbReference type="Proteomes" id="UP000231426"/>
    </source>
</evidence>
<feature type="coiled-coil region" evidence="1">
    <location>
        <begin position="3"/>
        <end position="59"/>
    </location>
</feature>
<accession>A0A2M6W681</accession>
<organism evidence="2 3">
    <name type="scientific">Candidatus Magasanikbacteria bacterium CG10_big_fil_rev_8_21_14_0_10_36_32</name>
    <dbReference type="NCBI Taxonomy" id="1974646"/>
    <lineage>
        <taxon>Bacteria</taxon>
        <taxon>Candidatus Magasanikiibacteriota</taxon>
    </lineage>
</organism>
<comment type="caution">
    <text evidence="2">The sequence shown here is derived from an EMBL/GenBank/DDBJ whole genome shotgun (WGS) entry which is preliminary data.</text>
</comment>